<dbReference type="InterPro" id="IPR033762">
    <property type="entry name" value="MCM_OB"/>
</dbReference>
<organism evidence="5 6">
    <name type="scientific">Adineta steineri</name>
    <dbReference type="NCBI Taxonomy" id="433720"/>
    <lineage>
        <taxon>Eukaryota</taxon>
        <taxon>Metazoa</taxon>
        <taxon>Spiralia</taxon>
        <taxon>Gnathifera</taxon>
        <taxon>Rotifera</taxon>
        <taxon>Eurotatoria</taxon>
        <taxon>Bdelloidea</taxon>
        <taxon>Adinetida</taxon>
        <taxon>Adinetidae</taxon>
        <taxon>Adineta</taxon>
    </lineage>
</organism>
<comment type="similarity">
    <text evidence="1">Belongs to the MCM family.</text>
</comment>
<feature type="domain" description="MCM OB" evidence="4">
    <location>
        <begin position="1"/>
        <end position="38"/>
    </location>
</feature>
<dbReference type="Proteomes" id="UP000663844">
    <property type="component" value="Unassembled WGS sequence"/>
</dbReference>
<evidence type="ECO:0000313" key="6">
    <source>
        <dbReference type="Proteomes" id="UP000663844"/>
    </source>
</evidence>
<feature type="compositionally biased region" description="Polar residues" evidence="3">
    <location>
        <begin position="66"/>
        <end position="78"/>
    </location>
</feature>
<reference evidence="5" key="1">
    <citation type="submission" date="2021-02" db="EMBL/GenBank/DDBJ databases">
        <authorList>
            <person name="Nowell W R."/>
        </authorList>
    </citation>
    <scope>NUCLEOTIDE SEQUENCE</scope>
</reference>
<dbReference type="GO" id="GO:0000727">
    <property type="term" value="P:double-strand break repair via break-induced replication"/>
    <property type="evidence" value="ECO:0007669"/>
    <property type="project" value="TreeGrafter"/>
</dbReference>
<dbReference type="GO" id="GO:0005524">
    <property type="term" value="F:ATP binding"/>
    <property type="evidence" value="ECO:0007669"/>
    <property type="project" value="InterPro"/>
</dbReference>
<comment type="caution">
    <text evidence="5">The sequence shown here is derived from an EMBL/GenBank/DDBJ whole genome shotgun (WGS) entry which is preliminary data.</text>
</comment>
<feature type="region of interest" description="Disordered" evidence="3">
    <location>
        <begin position="66"/>
        <end position="85"/>
    </location>
</feature>
<evidence type="ECO:0000313" key="5">
    <source>
        <dbReference type="EMBL" id="CAF4446268.1"/>
    </source>
</evidence>
<keyword evidence="2" id="KW-0235">DNA replication</keyword>
<dbReference type="Gene3D" id="2.40.50.140">
    <property type="entry name" value="Nucleic acid-binding proteins"/>
    <property type="match status" value="1"/>
</dbReference>
<dbReference type="InterPro" id="IPR031327">
    <property type="entry name" value="MCM"/>
</dbReference>
<dbReference type="PANTHER" id="PTHR11630:SF66">
    <property type="entry name" value="DNA REPLICATION LICENSING FACTOR MCM4"/>
    <property type="match status" value="1"/>
</dbReference>
<evidence type="ECO:0000256" key="3">
    <source>
        <dbReference type="SAM" id="MobiDB-lite"/>
    </source>
</evidence>
<dbReference type="PANTHER" id="PTHR11630">
    <property type="entry name" value="DNA REPLICATION LICENSING FACTOR MCM FAMILY MEMBER"/>
    <property type="match status" value="1"/>
</dbReference>
<evidence type="ECO:0000256" key="2">
    <source>
        <dbReference type="ARBA" id="ARBA00022705"/>
    </source>
</evidence>
<proteinExistence type="inferred from homology"/>
<dbReference type="AlphaFoldDB" id="A0A820S274"/>
<evidence type="ECO:0000259" key="4">
    <source>
        <dbReference type="Pfam" id="PF17207"/>
    </source>
</evidence>
<dbReference type="GO" id="GO:0006271">
    <property type="term" value="P:DNA strand elongation involved in DNA replication"/>
    <property type="evidence" value="ECO:0007669"/>
    <property type="project" value="TreeGrafter"/>
</dbReference>
<dbReference type="SUPFAM" id="SSF50249">
    <property type="entry name" value="Nucleic acid-binding proteins"/>
    <property type="match status" value="1"/>
</dbReference>
<accession>A0A820S274</accession>
<dbReference type="Pfam" id="PF17207">
    <property type="entry name" value="MCM_OB"/>
    <property type="match status" value="1"/>
</dbReference>
<dbReference type="GO" id="GO:0017116">
    <property type="term" value="F:single-stranded DNA helicase activity"/>
    <property type="evidence" value="ECO:0007669"/>
    <property type="project" value="TreeGrafter"/>
</dbReference>
<evidence type="ECO:0000256" key="1">
    <source>
        <dbReference type="ARBA" id="ARBA00008010"/>
    </source>
</evidence>
<name>A0A820S274_9BILA</name>
<protein>
    <recommendedName>
        <fullName evidence="4">MCM OB domain-containing protein</fullName>
    </recommendedName>
</protein>
<sequence>MPAGQTPVTVTVVAHNDLVDAVQPGDRVQVTGIFRSVPVRMNPKTRNVRSVYRTFIDVIHFRRQKSFSTAGGSEQQGTNDDEESR</sequence>
<dbReference type="GO" id="GO:0003697">
    <property type="term" value="F:single-stranded DNA binding"/>
    <property type="evidence" value="ECO:0007669"/>
    <property type="project" value="TreeGrafter"/>
</dbReference>
<dbReference type="GO" id="GO:1902975">
    <property type="term" value="P:mitotic DNA replication initiation"/>
    <property type="evidence" value="ECO:0007669"/>
    <property type="project" value="TreeGrafter"/>
</dbReference>
<gene>
    <name evidence="5" type="ORF">OXD698_LOCUS54118</name>
</gene>
<dbReference type="GO" id="GO:0042555">
    <property type="term" value="C:MCM complex"/>
    <property type="evidence" value="ECO:0007669"/>
    <property type="project" value="TreeGrafter"/>
</dbReference>
<dbReference type="InterPro" id="IPR012340">
    <property type="entry name" value="NA-bd_OB-fold"/>
</dbReference>
<dbReference type="GO" id="GO:0005634">
    <property type="term" value="C:nucleus"/>
    <property type="evidence" value="ECO:0007669"/>
    <property type="project" value="TreeGrafter"/>
</dbReference>
<dbReference type="EMBL" id="CAJOAZ010032283">
    <property type="protein sequence ID" value="CAF4446268.1"/>
    <property type="molecule type" value="Genomic_DNA"/>
</dbReference>